<name>A0A081NHR6_9GAMM</name>
<feature type="transmembrane region" description="Helical" evidence="1">
    <location>
        <begin position="112"/>
        <end position="130"/>
    </location>
</feature>
<sequence length="142" mass="16179">MKVSEETITINGLDLDAIIDELEQWFSFLNTVIGIMSFTLALACLGTNTPAFNALLSVIIVILAVEQQKRFYLEKVRKLRKSAKKNETADLILEGFESRHLSTIKIMLRLPMYWLGFGLLICIMISPQVFNGHPLLIEYFNL</sequence>
<dbReference type="AlphaFoldDB" id="A0A081NHR6"/>
<gene>
    <name evidence="2" type="ORF">GZ78_10295</name>
</gene>
<dbReference type="Proteomes" id="UP000028073">
    <property type="component" value="Unassembled WGS sequence"/>
</dbReference>
<dbReference type="STRING" id="1137799.GZ78_10295"/>
<organism evidence="2 3">
    <name type="scientific">Endozoicomonas numazuensis</name>
    <dbReference type="NCBI Taxonomy" id="1137799"/>
    <lineage>
        <taxon>Bacteria</taxon>
        <taxon>Pseudomonadati</taxon>
        <taxon>Pseudomonadota</taxon>
        <taxon>Gammaproteobacteria</taxon>
        <taxon>Oceanospirillales</taxon>
        <taxon>Endozoicomonadaceae</taxon>
        <taxon>Endozoicomonas</taxon>
    </lineage>
</organism>
<keyword evidence="1" id="KW-0812">Transmembrane</keyword>
<proteinExistence type="predicted"/>
<protein>
    <submittedName>
        <fullName evidence="2">Uncharacterized protein</fullName>
    </submittedName>
</protein>
<evidence type="ECO:0000256" key="1">
    <source>
        <dbReference type="SAM" id="Phobius"/>
    </source>
</evidence>
<evidence type="ECO:0000313" key="3">
    <source>
        <dbReference type="Proteomes" id="UP000028073"/>
    </source>
</evidence>
<dbReference type="EMBL" id="JOKH01000002">
    <property type="protein sequence ID" value="KEQ17989.1"/>
    <property type="molecule type" value="Genomic_DNA"/>
</dbReference>
<comment type="caution">
    <text evidence="2">The sequence shown here is derived from an EMBL/GenBank/DDBJ whole genome shotgun (WGS) entry which is preliminary data.</text>
</comment>
<keyword evidence="1" id="KW-1133">Transmembrane helix</keyword>
<accession>A0A081NHR6</accession>
<reference evidence="2 3" key="1">
    <citation type="submission" date="2014-06" db="EMBL/GenBank/DDBJ databases">
        <title>Whole Genome Sequences of Three Symbiotic Endozoicomonas Bacteria.</title>
        <authorList>
            <person name="Neave M.J."/>
            <person name="Apprill A."/>
            <person name="Voolstra C.R."/>
        </authorList>
    </citation>
    <scope>NUCLEOTIDE SEQUENCE [LARGE SCALE GENOMIC DNA]</scope>
    <source>
        <strain evidence="2 3">DSM 25634</strain>
    </source>
</reference>
<keyword evidence="3" id="KW-1185">Reference proteome</keyword>
<keyword evidence="1" id="KW-0472">Membrane</keyword>
<feature type="transmembrane region" description="Helical" evidence="1">
    <location>
        <begin position="32"/>
        <end position="65"/>
    </location>
</feature>
<evidence type="ECO:0000313" key="2">
    <source>
        <dbReference type="EMBL" id="KEQ17989.1"/>
    </source>
</evidence>